<dbReference type="GeneID" id="24802767"/>
<keyword evidence="4 5" id="KW-0274">FAD</keyword>
<evidence type="ECO:0000256" key="2">
    <source>
        <dbReference type="ARBA" id="ARBA00009347"/>
    </source>
</evidence>
<feature type="domain" description="Acyl-CoA oxidase/dehydrogenase middle" evidence="7">
    <location>
        <begin position="107"/>
        <end position="198"/>
    </location>
</feature>
<keyword evidence="3 5" id="KW-0285">Flavoprotein</keyword>
<dbReference type="RefSeq" id="WP_245604036.1">
    <property type="nucleotide sequence ID" value="NZ_CP011267.1"/>
</dbReference>
<accession>A0A0F7IFY9</accession>
<evidence type="ECO:0000256" key="1">
    <source>
        <dbReference type="ARBA" id="ARBA00001974"/>
    </source>
</evidence>
<evidence type="ECO:0000259" key="7">
    <source>
        <dbReference type="Pfam" id="PF02770"/>
    </source>
</evidence>
<dbReference type="InterPro" id="IPR037069">
    <property type="entry name" value="AcylCoA_DH/ox_N_sf"/>
</dbReference>
<feature type="domain" description="Acyl-CoA dehydrogenase/oxidase N-terminal" evidence="8">
    <location>
        <begin position="4"/>
        <end position="103"/>
    </location>
</feature>
<dbReference type="PANTHER" id="PTHR43884:SF12">
    <property type="entry name" value="ISOVALERYL-COA DEHYDROGENASE, MITOCHONDRIAL-RELATED"/>
    <property type="match status" value="1"/>
</dbReference>
<comment type="similarity">
    <text evidence="2 5">Belongs to the acyl-CoA dehydrogenase family.</text>
</comment>
<dbReference type="EMBL" id="CP011267">
    <property type="protein sequence ID" value="AKG92464.1"/>
    <property type="molecule type" value="Genomic_DNA"/>
</dbReference>
<dbReference type="InterPro" id="IPR009100">
    <property type="entry name" value="AcylCoA_DH/oxidase_NM_dom_sf"/>
</dbReference>
<dbReference type="AlphaFoldDB" id="A0A0F7IFY9"/>
<dbReference type="GO" id="GO:0008470">
    <property type="term" value="F:3-methylbutanoyl-CoA dehydrogenase activity"/>
    <property type="evidence" value="ECO:0007669"/>
    <property type="project" value="UniProtKB-EC"/>
</dbReference>
<dbReference type="EC" id="1.3.8.4" evidence="9"/>
<dbReference type="GO" id="GO:0050660">
    <property type="term" value="F:flavin adenine dinucleotide binding"/>
    <property type="evidence" value="ECO:0007669"/>
    <property type="project" value="InterPro"/>
</dbReference>
<dbReference type="Proteomes" id="UP000034723">
    <property type="component" value="Chromosome"/>
</dbReference>
<evidence type="ECO:0000256" key="4">
    <source>
        <dbReference type="ARBA" id="ARBA00022827"/>
    </source>
</evidence>
<dbReference type="HOGENOM" id="CLU_018204_0_0_2"/>
<dbReference type="STRING" id="113653.GAH_00179"/>
<reference evidence="9 10" key="1">
    <citation type="submission" date="2015-04" db="EMBL/GenBank/DDBJ databases">
        <title>The complete genome sequence of the hyperthermophilic, obligate iron-reducing archaeon Geoglobus ahangari strain 234T.</title>
        <authorList>
            <person name="Manzella M.P."/>
            <person name="Holmes D.E."/>
            <person name="Rocheleau J.M."/>
            <person name="Chung A."/>
            <person name="Reguera G."/>
            <person name="Kashefi K."/>
        </authorList>
    </citation>
    <scope>NUCLEOTIDE SEQUENCE [LARGE SCALE GENOMIC DNA]</scope>
    <source>
        <strain evidence="9 10">234</strain>
    </source>
</reference>
<dbReference type="Pfam" id="PF02771">
    <property type="entry name" value="Acyl-CoA_dh_N"/>
    <property type="match status" value="1"/>
</dbReference>
<dbReference type="InterPro" id="IPR036250">
    <property type="entry name" value="AcylCo_DH-like_C"/>
</dbReference>
<dbReference type="PIRSF" id="PIRSF016578">
    <property type="entry name" value="HsaA"/>
    <property type="match status" value="1"/>
</dbReference>
<feature type="domain" description="Acyl-CoA dehydrogenase/oxidase C-terminal" evidence="6">
    <location>
        <begin position="210"/>
        <end position="355"/>
    </location>
</feature>
<dbReference type="Gene3D" id="1.10.540.10">
    <property type="entry name" value="Acyl-CoA dehydrogenase/oxidase, N-terminal domain"/>
    <property type="match status" value="1"/>
</dbReference>
<protein>
    <submittedName>
        <fullName evidence="9">Acyl-CoA dehydrogenase</fullName>
        <ecNumber evidence="9">1.3.8.4</ecNumber>
    </submittedName>
</protein>
<evidence type="ECO:0000313" key="9">
    <source>
        <dbReference type="EMBL" id="AKG92464.1"/>
    </source>
</evidence>
<name>A0A0F7IFY9_9EURY</name>
<keyword evidence="5 9" id="KW-0560">Oxidoreductase</keyword>
<dbReference type="InParanoid" id="A0A0F7IFY9"/>
<evidence type="ECO:0000259" key="6">
    <source>
        <dbReference type="Pfam" id="PF00441"/>
    </source>
</evidence>
<dbReference type="Pfam" id="PF00441">
    <property type="entry name" value="Acyl-CoA_dh_1"/>
    <property type="match status" value="1"/>
</dbReference>
<proteinExistence type="inferred from homology"/>
<evidence type="ECO:0000256" key="5">
    <source>
        <dbReference type="RuleBase" id="RU362125"/>
    </source>
</evidence>
<sequence length="357" mass="37694">MQEVVEKLRAVLAEKAGEIDRNNDMGDVLDLIKSSGILGLMVPEEFGGMGKGYYEACVVGEELGKVSGGVAHSVVVHNMAVDALRLFGSEEQKSEFFPKLVRGIGTIAITEGKGGSDVANAVSMKAEKQGDSYILNGSKTLITNGMYADVFVVVARTGEGAKGLTAFVVERGDGITATKIDLAGMRGSGLASVRFENVEVPESNVLVGEGKGMRVALGTLAPNRIPFSAMGLGIAERCLNLAVERAKKRKAFGGTLADLQAVQFMLADVAVEIEALRRVIYSMAEKMEDPGYEGAVAKILAARVAKKAADVAVEIHGGFGLLSSSEVEMAYRDAKVLDIAEGATEVMKLLVARKIFS</sequence>
<comment type="cofactor">
    <cofactor evidence="1 5">
        <name>FAD</name>
        <dbReference type="ChEBI" id="CHEBI:57692"/>
    </cofactor>
</comment>
<dbReference type="InterPro" id="IPR006091">
    <property type="entry name" value="Acyl-CoA_Oxase/DH_mid-dom"/>
</dbReference>
<dbReference type="InterPro" id="IPR009075">
    <property type="entry name" value="AcylCo_DH/oxidase_C"/>
</dbReference>
<dbReference type="SUPFAM" id="SSF47203">
    <property type="entry name" value="Acyl-CoA dehydrogenase C-terminal domain-like"/>
    <property type="match status" value="1"/>
</dbReference>
<dbReference type="PANTHER" id="PTHR43884">
    <property type="entry name" value="ACYL-COA DEHYDROGENASE"/>
    <property type="match status" value="1"/>
</dbReference>
<dbReference type="InterPro" id="IPR046373">
    <property type="entry name" value="Acyl-CoA_Oxase/DH_mid-dom_sf"/>
</dbReference>
<dbReference type="Gene3D" id="2.40.110.10">
    <property type="entry name" value="Butyryl-CoA Dehydrogenase, subunit A, domain 2"/>
    <property type="match status" value="1"/>
</dbReference>
<gene>
    <name evidence="9" type="ORF">GAH_00179</name>
</gene>
<dbReference type="Pfam" id="PF02770">
    <property type="entry name" value="Acyl-CoA_dh_M"/>
    <property type="match status" value="1"/>
</dbReference>
<dbReference type="SUPFAM" id="SSF56645">
    <property type="entry name" value="Acyl-CoA dehydrogenase NM domain-like"/>
    <property type="match status" value="1"/>
</dbReference>
<organism evidence="9 10">
    <name type="scientific">Geoglobus ahangari</name>
    <dbReference type="NCBI Taxonomy" id="113653"/>
    <lineage>
        <taxon>Archaea</taxon>
        <taxon>Methanobacteriati</taxon>
        <taxon>Methanobacteriota</taxon>
        <taxon>Archaeoglobi</taxon>
        <taxon>Archaeoglobales</taxon>
        <taxon>Archaeoglobaceae</taxon>
        <taxon>Geoglobus</taxon>
    </lineage>
</organism>
<dbReference type="KEGG" id="gah:GAH_00179"/>
<dbReference type="InterPro" id="IPR013786">
    <property type="entry name" value="AcylCoA_DH/ox_N"/>
</dbReference>
<evidence type="ECO:0000256" key="3">
    <source>
        <dbReference type="ARBA" id="ARBA00022630"/>
    </source>
</evidence>
<evidence type="ECO:0000259" key="8">
    <source>
        <dbReference type="Pfam" id="PF02771"/>
    </source>
</evidence>
<evidence type="ECO:0000313" key="10">
    <source>
        <dbReference type="Proteomes" id="UP000034723"/>
    </source>
</evidence>
<dbReference type="Gene3D" id="1.20.140.10">
    <property type="entry name" value="Butyryl-CoA Dehydrogenase, subunit A, domain 3"/>
    <property type="match status" value="1"/>
</dbReference>
<keyword evidence="10" id="KW-1185">Reference proteome</keyword>